<evidence type="ECO:0008006" key="4">
    <source>
        <dbReference type="Google" id="ProtNLM"/>
    </source>
</evidence>
<organism evidence="2 3">
    <name type="scientific">Candidatus Mailhella merdigallinarum</name>
    <dbReference type="NCBI Taxonomy" id="2838658"/>
    <lineage>
        <taxon>Bacteria</taxon>
        <taxon>Pseudomonadati</taxon>
        <taxon>Thermodesulfobacteriota</taxon>
        <taxon>Desulfovibrionia</taxon>
        <taxon>Desulfovibrionales</taxon>
        <taxon>Desulfovibrionaceae</taxon>
        <taxon>Mailhella</taxon>
    </lineage>
</organism>
<accession>A0A9D2KMH8</accession>
<protein>
    <recommendedName>
        <fullName evidence="4">DUF2730 family protein</fullName>
    </recommendedName>
</protein>
<feature type="transmembrane region" description="Helical" evidence="1">
    <location>
        <begin position="12"/>
        <end position="32"/>
    </location>
</feature>
<sequence length="118" mass="13290">MLDLALRYSPLISLAAPIVTLTLVAWLSRYFVPLRRYERERAGLDDRLEVISETLDKHGAELRKKPDAATVADLTATIHRLSCDVAVLGESLRDLRSDVNRVGHEVAEVRQIIMARQV</sequence>
<name>A0A9D2KMH8_9BACT</name>
<evidence type="ECO:0000313" key="2">
    <source>
        <dbReference type="EMBL" id="HJA08912.1"/>
    </source>
</evidence>
<keyword evidence="1" id="KW-0812">Transmembrane</keyword>
<evidence type="ECO:0000313" key="3">
    <source>
        <dbReference type="Proteomes" id="UP000824225"/>
    </source>
</evidence>
<dbReference type="AlphaFoldDB" id="A0A9D2KMH8"/>
<keyword evidence="1" id="KW-1133">Transmembrane helix</keyword>
<reference evidence="2" key="2">
    <citation type="submission" date="2021-04" db="EMBL/GenBank/DDBJ databases">
        <authorList>
            <person name="Gilroy R."/>
        </authorList>
    </citation>
    <scope>NUCLEOTIDE SEQUENCE</scope>
    <source>
        <strain evidence="2">CHK186-16707</strain>
    </source>
</reference>
<dbReference type="EMBL" id="DXAN01000023">
    <property type="protein sequence ID" value="HJA08912.1"/>
    <property type="molecule type" value="Genomic_DNA"/>
</dbReference>
<gene>
    <name evidence="2" type="ORF">H9962_06960</name>
</gene>
<comment type="caution">
    <text evidence="2">The sequence shown here is derived from an EMBL/GenBank/DDBJ whole genome shotgun (WGS) entry which is preliminary data.</text>
</comment>
<evidence type="ECO:0000256" key="1">
    <source>
        <dbReference type="SAM" id="Phobius"/>
    </source>
</evidence>
<reference evidence="2" key="1">
    <citation type="journal article" date="2021" name="PeerJ">
        <title>Extensive microbial diversity within the chicken gut microbiome revealed by metagenomics and culture.</title>
        <authorList>
            <person name="Gilroy R."/>
            <person name="Ravi A."/>
            <person name="Getino M."/>
            <person name="Pursley I."/>
            <person name="Horton D.L."/>
            <person name="Alikhan N.F."/>
            <person name="Baker D."/>
            <person name="Gharbi K."/>
            <person name="Hall N."/>
            <person name="Watson M."/>
            <person name="Adriaenssens E.M."/>
            <person name="Foster-Nyarko E."/>
            <person name="Jarju S."/>
            <person name="Secka A."/>
            <person name="Antonio M."/>
            <person name="Oren A."/>
            <person name="Chaudhuri R.R."/>
            <person name="La Ragione R."/>
            <person name="Hildebrand F."/>
            <person name="Pallen M.J."/>
        </authorList>
    </citation>
    <scope>NUCLEOTIDE SEQUENCE</scope>
    <source>
        <strain evidence="2">CHK186-16707</strain>
    </source>
</reference>
<keyword evidence="1" id="KW-0472">Membrane</keyword>
<proteinExistence type="predicted"/>
<dbReference type="Proteomes" id="UP000824225">
    <property type="component" value="Unassembled WGS sequence"/>
</dbReference>